<dbReference type="Gene3D" id="3.30.70.100">
    <property type="match status" value="1"/>
</dbReference>
<gene>
    <name evidence="13" type="ORF">GGQ89_002786</name>
</gene>
<evidence type="ECO:0000313" key="13">
    <source>
        <dbReference type="EMBL" id="MBB4610552.1"/>
    </source>
</evidence>
<dbReference type="InterPro" id="IPR023408">
    <property type="entry name" value="MscS_beta-dom_sf"/>
</dbReference>
<dbReference type="SUPFAM" id="SSF82689">
    <property type="entry name" value="Mechanosensitive channel protein MscS (YggB), C-terminal domain"/>
    <property type="match status" value="1"/>
</dbReference>
<evidence type="ECO:0000256" key="5">
    <source>
        <dbReference type="ARBA" id="ARBA00022989"/>
    </source>
</evidence>
<feature type="transmembrane region" description="Helical" evidence="8">
    <location>
        <begin position="255"/>
        <end position="273"/>
    </location>
</feature>
<dbReference type="RefSeq" id="WP_380865798.1">
    <property type="nucleotide sequence ID" value="NZ_JBHSVJ010000008.1"/>
</dbReference>
<reference evidence="13 14" key="1">
    <citation type="submission" date="2020-08" db="EMBL/GenBank/DDBJ databases">
        <title>Genomic Encyclopedia of Type Strains, Phase IV (KMG-IV): sequencing the most valuable type-strain genomes for metagenomic binning, comparative biology and taxonomic classification.</title>
        <authorList>
            <person name="Goeker M."/>
        </authorList>
    </citation>
    <scope>NUCLEOTIDE SEQUENCE [LARGE SCALE GENOMIC DNA]</scope>
    <source>
        <strain evidence="13 14">DSM 14562</strain>
    </source>
</reference>
<comment type="caution">
    <text evidence="13">The sequence shown here is derived from an EMBL/GenBank/DDBJ whole genome shotgun (WGS) entry which is preliminary data.</text>
</comment>
<keyword evidence="5 8" id="KW-1133">Transmembrane helix</keyword>
<keyword evidence="6 8" id="KW-0472">Membrane</keyword>
<dbReference type="Proteomes" id="UP000584663">
    <property type="component" value="Unassembled WGS sequence"/>
</dbReference>
<dbReference type="InterPro" id="IPR010920">
    <property type="entry name" value="LSM_dom_sf"/>
</dbReference>
<dbReference type="InterPro" id="IPR011066">
    <property type="entry name" value="MscS_channel_C_sf"/>
</dbReference>
<dbReference type="Pfam" id="PF21088">
    <property type="entry name" value="MS_channel_1st"/>
    <property type="match status" value="1"/>
</dbReference>
<name>A0ABR6KBQ6_9SPHN</name>
<proteinExistence type="inferred from homology"/>
<protein>
    <submittedName>
        <fullName evidence="13">MscS family membrane protein</fullName>
    </submittedName>
</protein>
<evidence type="ECO:0000259" key="11">
    <source>
        <dbReference type="Pfam" id="PF21082"/>
    </source>
</evidence>
<evidence type="ECO:0000256" key="6">
    <source>
        <dbReference type="ARBA" id="ARBA00023136"/>
    </source>
</evidence>
<dbReference type="Gene3D" id="1.10.287.1260">
    <property type="match status" value="1"/>
</dbReference>
<keyword evidence="14" id="KW-1185">Reference proteome</keyword>
<evidence type="ECO:0000259" key="12">
    <source>
        <dbReference type="Pfam" id="PF21088"/>
    </source>
</evidence>
<dbReference type="InterPro" id="IPR011014">
    <property type="entry name" value="MscS_channel_TM-2"/>
</dbReference>
<evidence type="ECO:0000256" key="8">
    <source>
        <dbReference type="SAM" id="Phobius"/>
    </source>
</evidence>
<evidence type="ECO:0000256" key="4">
    <source>
        <dbReference type="ARBA" id="ARBA00022692"/>
    </source>
</evidence>
<feature type="domain" description="Mechanosensitive ion channel MscS" evidence="10">
    <location>
        <begin position="347"/>
        <end position="413"/>
    </location>
</feature>
<feature type="chain" id="PRO_5045440038" evidence="9">
    <location>
        <begin position="24"/>
        <end position="534"/>
    </location>
</feature>
<dbReference type="Pfam" id="PF21082">
    <property type="entry name" value="MS_channel_3rd"/>
    <property type="match status" value="1"/>
</dbReference>
<feature type="region of interest" description="Disordered" evidence="7">
    <location>
        <begin position="26"/>
        <end position="50"/>
    </location>
</feature>
<feature type="signal peptide" evidence="9">
    <location>
        <begin position="1"/>
        <end position="23"/>
    </location>
</feature>
<dbReference type="SUPFAM" id="SSF50182">
    <property type="entry name" value="Sm-like ribonucleoproteins"/>
    <property type="match status" value="1"/>
</dbReference>
<dbReference type="PANTHER" id="PTHR30566">
    <property type="entry name" value="YNAI-RELATED MECHANOSENSITIVE ION CHANNEL"/>
    <property type="match status" value="1"/>
</dbReference>
<evidence type="ECO:0000256" key="2">
    <source>
        <dbReference type="ARBA" id="ARBA00008017"/>
    </source>
</evidence>
<dbReference type="Pfam" id="PF00924">
    <property type="entry name" value="MS_channel_2nd"/>
    <property type="match status" value="1"/>
</dbReference>
<keyword evidence="3" id="KW-1003">Cell membrane</keyword>
<dbReference type="InterPro" id="IPR049142">
    <property type="entry name" value="MS_channel_1st"/>
</dbReference>
<keyword evidence="9" id="KW-0732">Signal</keyword>
<feature type="transmembrane region" description="Helical" evidence="8">
    <location>
        <begin position="185"/>
        <end position="207"/>
    </location>
</feature>
<feature type="transmembrane region" description="Helical" evidence="8">
    <location>
        <begin position="219"/>
        <end position="243"/>
    </location>
</feature>
<accession>A0ABR6KBQ6</accession>
<evidence type="ECO:0000256" key="3">
    <source>
        <dbReference type="ARBA" id="ARBA00022475"/>
    </source>
</evidence>
<feature type="domain" description="Mechanosensitive ion channel transmembrane helices 2/3" evidence="12">
    <location>
        <begin position="307"/>
        <end position="345"/>
    </location>
</feature>
<evidence type="ECO:0000256" key="7">
    <source>
        <dbReference type="SAM" id="MobiDB-lite"/>
    </source>
</evidence>
<dbReference type="SUPFAM" id="SSF82861">
    <property type="entry name" value="Mechanosensitive channel protein MscS (YggB), transmembrane region"/>
    <property type="match status" value="1"/>
</dbReference>
<comment type="similarity">
    <text evidence="2">Belongs to the MscS (TC 1.A.23) family.</text>
</comment>
<keyword evidence="4 8" id="KW-0812">Transmembrane</keyword>
<evidence type="ECO:0000259" key="10">
    <source>
        <dbReference type="Pfam" id="PF00924"/>
    </source>
</evidence>
<evidence type="ECO:0000256" key="1">
    <source>
        <dbReference type="ARBA" id="ARBA00004651"/>
    </source>
</evidence>
<dbReference type="EMBL" id="JACHNX010000011">
    <property type="protein sequence ID" value="MBB4610552.1"/>
    <property type="molecule type" value="Genomic_DNA"/>
</dbReference>
<feature type="domain" description="Mechanosensitive ion channel MscS C-terminal" evidence="11">
    <location>
        <begin position="433"/>
        <end position="505"/>
    </location>
</feature>
<dbReference type="Gene3D" id="2.30.30.60">
    <property type="match status" value="1"/>
</dbReference>
<dbReference type="InterPro" id="IPR006685">
    <property type="entry name" value="MscS_channel_2nd"/>
</dbReference>
<dbReference type="PANTHER" id="PTHR30566:SF5">
    <property type="entry name" value="MECHANOSENSITIVE ION CHANNEL PROTEIN 1, MITOCHONDRIAL-RELATED"/>
    <property type="match status" value="1"/>
</dbReference>
<evidence type="ECO:0000313" key="14">
    <source>
        <dbReference type="Proteomes" id="UP000584663"/>
    </source>
</evidence>
<organism evidence="13 14">
    <name type="scientific">Sphingomonas yabuuchiae</name>
    <dbReference type="NCBI Taxonomy" id="172044"/>
    <lineage>
        <taxon>Bacteria</taxon>
        <taxon>Pseudomonadati</taxon>
        <taxon>Pseudomonadota</taxon>
        <taxon>Alphaproteobacteria</taxon>
        <taxon>Sphingomonadales</taxon>
        <taxon>Sphingomonadaceae</taxon>
        <taxon>Sphingomonas</taxon>
    </lineage>
</organism>
<comment type="subcellular location">
    <subcellularLocation>
        <location evidence="1">Cell membrane</location>
        <topology evidence="1">Multi-pass membrane protein</topology>
    </subcellularLocation>
</comment>
<dbReference type="InterPro" id="IPR049278">
    <property type="entry name" value="MS_channel_C"/>
</dbReference>
<sequence length="534" mass="57782">MLRISRLHLIGMVLLAGAVPGRAQSQAAPKAGASASSTKPPTDIYGRDTPRGTVSGLLSAMAERDYSRAGRYFEAKADVRRLTEELQSVLDRSGAIDPFVSLSNDPQGNLEDGLGANIERVGSLSRTGDVPILLTRGGTATAGNVWRVALKTSIAARRLHEHRNTGKGGQPIEIGGAAVGDWSTLLGLASLVFLGFYVVSAGILFVMRRTIHDHERSRTYRVAQAAMPPVSLFGATLLFQLWAGSLPVSIIARQILLRYLGVFAWIALAWFFARMIDAVAQLSINRLKGLERRQAVSVISLVRRAAKLVLLFIAVVAVLDTFGIDVTTGVAALGIGGIALALGAQKTVENLVGSVTLIADKPVQVGDFCKVGDVVGTVEDVGIRSTRIRTLERTVVTIPNGDFSARQIENFARRDSFLFNPIIRLEHGIRSDKLLATLHMMTEILEANEHIIKPGARARLKDINLSSVDIEIFSYIKAEDFDESLIIRQDLLLKIHASLEKAKVPIAYATQTVHLKHVDTDSDDVPAEVSPIIT</sequence>
<evidence type="ECO:0000256" key="9">
    <source>
        <dbReference type="SAM" id="SignalP"/>
    </source>
</evidence>